<name>A0A317L2X5_9BACI</name>
<dbReference type="Pfam" id="PF01547">
    <property type="entry name" value="SBP_bac_1"/>
    <property type="match status" value="1"/>
</dbReference>
<proteinExistence type="predicted"/>
<dbReference type="PANTHER" id="PTHR43649:SF12">
    <property type="entry name" value="DIACETYLCHITOBIOSE BINDING PROTEIN DASA"/>
    <property type="match status" value="1"/>
</dbReference>
<keyword evidence="1" id="KW-0732">Signal</keyword>
<dbReference type="EMBL" id="QGTD01000005">
    <property type="protein sequence ID" value="PWU69584.1"/>
    <property type="molecule type" value="Genomic_DNA"/>
</dbReference>
<dbReference type="SUPFAM" id="SSF53850">
    <property type="entry name" value="Periplasmic binding protein-like II"/>
    <property type="match status" value="1"/>
</dbReference>
<feature type="signal peptide" evidence="1">
    <location>
        <begin position="1"/>
        <end position="19"/>
    </location>
</feature>
<accession>A0A317L2X5</accession>
<dbReference type="Proteomes" id="UP000245624">
    <property type="component" value="Unassembled WGS sequence"/>
</dbReference>
<feature type="chain" id="PRO_5039150438" description="ABC transporter substrate-binding protein" evidence="1">
    <location>
        <begin position="20"/>
        <end position="523"/>
    </location>
</feature>
<sequence>MKKWYVLFSVLFVIATLIGCTDSNKMGNDTDNNKQVTINETGFPIVDEKITIEMVGQKNPIQAEWKDMSIIQEYEEMTNIHIEWETPSGDGYTERFNLLLASGDYPDAFFGGAISTADQMKYGSEGIFLPLEDLIEEYAPNFSKLLEENPDLRRNITTPDGHIYALPTVIDVPRDLTGPKLWINKKWIDEAGLDMPKTVEDLYQILKAFHEKDSEIIPVGSSGLDDIKYGLMGAFGYLGNNNLNVINDEVVFVPAMDNYKEFLKFMHKLYSEGLLDQETFTQDAQQLNAKGQNMRLGLFMDAGAFLKVPEEESWDYVALPPLTSSINDKLMWPSTSGVVQGTFALTDKIQNPEAAMRWVDYFYSEEGSVFIGTTGGIEGEDWEWTDETKTSWKQIIPEGKSMAEANAERTPAAGTFVPHYMSKEWVHKEDSPLNNNIDKEVVEKYEEHFTISFPDVYLTTEQRNEVSALQSDIEKYVGQMQASFVVGDVSFDEWPEYIDTLKQMNVDRLVEINQKAYDTWREN</sequence>
<organism evidence="2 3">
    <name type="scientific">Gracilibacillus dipsosauri</name>
    <dbReference type="NCBI Taxonomy" id="178340"/>
    <lineage>
        <taxon>Bacteria</taxon>
        <taxon>Bacillati</taxon>
        <taxon>Bacillota</taxon>
        <taxon>Bacilli</taxon>
        <taxon>Bacillales</taxon>
        <taxon>Bacillaceae</taxon>
        <taxon>Gracilibacillus</taxon>
    </lineage>
</organism>
<evidence type="ECO:0000313" key="2">
    <source>
        <dbReference type="EMBL" id="PWU69584.1"/>
    </source>
</evidence>
<gene>
    <name evidence="2" type="ORF">DLJ74_06340</name>
</gene>
<keyword evidence="3" id="KW-1185">Reference proteome</keyword>
<dbReference type="InterPro" id="IPR006059">
    <property type="entry name" value="SBP"/>
</dbReference>
<dbReference type="OrthoDB" id="9787283at2"/>
<dbReference type="PANTHER" id="PTHR43649">
    <property type="entry name" value="ARABINOSE-BINDING PROTEIN-RELATED"/>
    <property type="match status" value="1"/>
</dbReference>
<dbReference type="RefSeq" id="WP_109983798.1">
    <property type="nucleotide sequence ID" value="NZ_QGTD01000005.1"/>
</dbReference>
<protein>
    <recommendedName>
        <fullName evidence="4">ABC transporter substrate-binding protein</fullName>
    </recommendedName>
</protein>
<evidence type="ECO:0000313" key="3">
    <source>
        <dbReference type="Proteomes" id="UP000245624"/>
    </source>
</evidence>
<dbReference type="InterPro" id="IPR050490">
    <property type="entry name" value="Bact_solute-bd_prot1"/>
</dbReference>
<evidence type="ECO:0008006" key="4">
    <source>
        <dbReference type="Google" id="ProtNLM"/>
    </source>
</evidence>
<dbReference type="PROSITE" id="PS51257">
    <property type="entry name" value="PROKAR_LIPOPROTEIN"/>
    <property type="match status" value="1"/>
</dbReference>
<reference evidence="2 3" key="1">
    <citation type="submission" date="2018-05" db="EMBL/GenBank/DDBJ databases">
        <title>Genomic analysis of Gracilibacillus dipsosauri DD1 reveals novel features of a salt-tolerant amylase.</title>
        <authorList>
            <person name="Deutch C.E."/>
            <person name="Yang S."/>
        </authorList>
    </citation>
    <scope>NUCLEOTIDE SEQUENCE [LARGE SCALE GENOMIC DNA]</scope>
    <source>
        <strain evidence="2 3">DD1</strain>
    </source>
</reference>
<evidence type="ECO:0000256" key="1">
    <source>
        <dbReference type="SAM" id="SignalP"/>
    </source>
</evidence>
<dbReference type="Gene3D" id="3.40.190.10">
    <property type="entry name" value="Periplasmic binding protein-like II"/>
    <property type="match status" value="2"/>
</dbReference>
<dbReference type="AlphaFoldDB" id="A0A317L2X5"/>
<comment type="caution">
    <text evidence="2">The sequence shown here is derived from an EMBL/GenBank/DDBJ whole genome shotgun (WGS) entry which is preliminary data.</text>
</comment>